<dbReference type="AlphaFoldDB" id="A0A3D8M3C4"/>
<proteinExistence type="inferred from homology"/>
<dbReference type="PANTHER" id="PTHR30469">
    <property type="entry name" value="MULTIDRUG RESISTANCE PROTEIN MDTA"/>
    <property type="match status" value="1"/>
</dbReference>
<organism evidence="5 6">
    <name type="scientific">Alteromonas aestuariivivens</name>
    <dbReference type="NCBI Taxonomy" id="1938339"/>
    <lineage>
        <taxon>Bacteria</taxon>
        <taxon>Pseudomonadati</taxon>
        <taxon>Pseudomonadota</taxon>
        <taxon>Gammaproteobacteria</taxon>
        <taxon>Alteromonadales</taxon>
        <taxon>Alteromonadaceae</taxon>
        <taxon>Alteromonas/Salinimonas group</taxon>
        <taxon>Alteromonas</taxon>
    </lineage>
</organism>
<dbReference type="SUPFAM" id="SSF111369">
    <property type="entry name" value="HlyD-like secretion proteins"/>
    <property type="match status" value="1"/>
</dbReference>
<dbReference type="NCBIfam" id="TIGR01730">
    <property type="entry name" value="RND_mfp"/>
    <property type="match status" value="1"/>
</dbReference>
<dbReference type="InterPro" id="IPR058625">
    <property type="entry name" value="MdtA-like_BSH"/>
</dbReference>
<dbReference type="InterPro" id="IPR006143">
    <property type="entry name" value="RND_pump_MFP"/>
</dbReference>
<dbReference type="Gene3D" id="2.40.30.170">
    <property type="match status" value="1"/>
</dbReference>
<feature type="coiled-coil region" evidence="2">
    <location>
        <begin position="104"/>
        <end position="155"/>
    </location>
</feature>
<dbReference type="GO" id="GO:0015562">
    <property type="term" value="F:efflux transmembrane transporter activity"/>
    <property type="evidence" value="ECO:0007669"/>
    <property type="project" value="TreeGrafter"/>
</dbReference>
<reference evidence="6" key="1">
    <citation type="submission" date="2018-08" db="EMBL/GenBank/DDBJ databases">
        <authorList>
            <person name="Zhang J."/>
            <person name="Du Z.-J."/>
        </authorList>
    </citation>
    <scope>NUCLEOTIDE SEQUENCE [LARGE SCALE GENOMIC DNA]</scope>
    <source>
        <strain evidence="6">KCTC 52655</strain>
    </source>
</reference>
<dbReference type="RefSeq" id="WP_115594166.1">
    <property type="nucleotide sequence ID" value="NZ_QRHA01000012.1"/>
</dbReference>
<dbReference type="EMBL" id="QRHA01000012">
    <property type="protein sequence ID" value="RDV24237.1"/>
    <property type="molecule type" value="Genomic_DNA"/>
</dbReference>
<feature type="domain" description="Multidrug resistance protein MdtA-like barrel-sandwich hybrid" evidence="4">
    <location>
        <begin position="64"/>
        <end position="185"/>
    </location>
</feature>
<evidence type="ECO:0000313" key="5">
    <source>
        <dbReference type="EMBL" id="RDV24237.1"/>
    </source>
</evidence>
<dbReference type="Proteomes" id="UP000256561">
    <property type="component" value="Unassembled WGS sequence"/>
</dbReference>
<accession>A0A3D8M3C4</accession>
<comment type="similarity">
    <text evidence="1">Belongs to the membrane fusion protein (MFP) (TC 8.A.1) family.</text>
</comment>
<protein>
    <submittedName>
        <fullName evidence="5">Efflux RND transporter periplasmic adaptor subunit</fullName>
    </submittedName>
</protein>
<dbReference type="PANTHER" id="PTHR30469:SF20">
    <property type="entry name" value="EFFLUX RND TRANSPORTER PERIPLASMIC ADAPTOR SUBUNIT"/>
    <property type="match status" value="1"/>
</dbReference>
<dbReference type="Gene3D" id="2.40.50.100">
    <property type="match status" value="1"/>
</dbReference>
<dbReference type="Gene3D" id="1.10.287.470">
    <property type="entry name" value="Helix hairpin bin"/>
    <property type="match status" value="1"/>
</dbReference>
<evidence type="ECO:0000313" key="6">
    <source>
        <dbReference type="Proteomes" id="UP000256561"/>
    </source>
</evidence>
<comment type="caution">
    <text evidence="5">The sequence shown here is derived from an EMBL/GenBank/DDBJ whole genome shotgun (WGS) entry which is preliminary data.</text>
</comment>
<sequence length="357" mass="39544">MISKYKLRQAGWASVCALLLAACSEKASQPIAVQEPKFVKLTEVQEVPALDEFTFPAAVSAVKTVDLSFEVSGRLVQTDIVEGSDVRQGHLLATIDPEPFERRVAEQRTRLNQARRELDRIERMFARQLVSQSVLDSTQTAFELAEIDLKNAQQDLGYTRLIAPFNAKISRRLVENNSVVSAGTPVAQLQDLSKVYFNINVPERLLTANIGRGIARAEARLINQPDNWFSVEYVEHRTQPDPISQTYEVVFAMQPNAQLRVTPGARAIVRVNLAGTPYTEGLVVPITALVGDKQAGFKVWKYQPAKGVVQAVDVNVVHVEENLVVLLSELNAGDRIVAAGASLMREGLQVKPFEMER</sequence>
<keyword evidence="2" id="KW-0175">Coiled coil</keyword>
<keyword evidence="3" id="KW-0732">Signal</keyword>
<evidence type="ECO:0000256" key="1">
    <source>
        <dbReference type="ARBA" id="ARBA00009477"/>
    </source>
</evidence>
<feature type="chain" id="PRO_5017783106" evidence="3">
    <location>
        <begin position="28"/>
        <end position="357"/>
    </location>
</feature>
<evidence type="ECO:0000259" key="4">
    <source>
        <dbReference type="Pfam" id="PF25917"/>
    </source>
</evidence>
<feature type="signal peptide" evidence="3">
    <location>
        <begin position="1"/>
        <end position="27"/>
    </location>
</feature>
<dbReference type="OrthoDB" id="1185083at2"/>
<dbReference type="Pfam" id="PF25917">
    <property type="entry name" value="BSH_RND"/>
    <property type="match status" value="1"/>
</dbReference>
<dbReference type="GO" id="GO:1990281">
    <property type="term" value="C:efflux pump complex"/>
    <property type="evidence" value="ECO:0007669"/>
    <property type="project" value="TreeGrafter"/>
</dbReference>
<gene>
    <name evidence="5" type="ORF">DXV75_14560</name>
</gene>
<dbReference type="PROSITE" id="PS51257">
    <property type="entry name" value="PROKAR_LIPOPROTEIN"/>
    <property type="match status" value="1"/>
</dbReference>
<evidence type="ECO:0000256" key="3">
    <source>
        <dbReference type="SAM" id="SignalP"/>
    </source>
</evidence>
<dbReference type="Gene3D" id="2.40.420.20">
    <property type="match status" value="1"/>
</dbReference>
<name>A0A3D8M3C4_9ALTE</name>
<evidence type="ECO:0000256" key="2">
    <source>
        <dbReference type="SAM" id="Coils"/>
    </source>
</evidence>
<keyword evidence="6" id="KW-1185">Reference proteome</keyword>